<evidence type="ECO:0000256" key="3">
    <source>
        <dbReference type="ARBA" id="ARBA00022664"/>
    </source>
</evidence>
<comment type="subcellular location">
    <subcellularLocation>
        <location evidence="1 7">Nucleus</location>
    </subcellularLocation>
</comment>
<gene>
    <name evidence="9" type="primary">PRPF38A_0</name>
    <name evidence="9" type="ORF">RLOC_00003716</name>
</gene>
<keyword evidence="5 7" id="KW-0508">mRNA splicing</keyword>
<comment type="caution">
    <text evidence="9">The sequence shown here is derived from an EMBL/GenBank/DDBJ whole genome shotgun (WGS) entry which is preliminary data.</text>
</comment>
<comment type="similarity">
    <text evidence="2 7">Belongs to the PRP38 family.</text>
</comment>
<evidence type="ECO:0000313" key="9">
    <source>
        <dbReference type="EMBL" id="OWK63731.1"/>
    </source>
</evidence>
<feature type="region of interest" description="Disordered" evidence="8">
    <location>
        <begin position="90"/>
        <end position="109"/>
    </location>
</feature>
<name>A0A218VDF8_9PASE</name>
<sequence length="224" mass="24396">MHSHNILCQQQSGAAVPWKGRTQDTVTLAQCHSAGAEPKPVTPRCDPAMALGPLPENPIAAFLLSPVLQNEYSTIFISVQAIGQLGTSHSSRLKAPTSASSEGHTEIHSTSLQDLEEIICSYIHKPKHWREESSGAGQGHGAQVHGGVYGGSIKPIKPILCLMLKVLQVQPEKGITVEFLKNEDFKYVQMLGEVSMRLAGTAIDGCRFLEPLNSWRIKHQNRGM</sequence>
<evidence type="ECO:0000256" key="4">
    <source>
        <dbReference type="ARBA" id="ARBA00022728"/>
    </source>
</evidence>
<organism evidence="9 10">
    <name type="scientific">Lonchura striata</name>
    <name type="common">white-rumped munia</name>
    <dbReference type="NCBI Taxonomy" id="40157"/>
    <lineage>
        <taxon>Eukaryota</taxon>
        <taxon>Metazoa</taxon>
        <taxon>Chordata</taxon>
        <taxon>Craniata</taxon>
        <taxon>Vertebrata</taxon>
        <taxon>Euteleostomi</taxon>
        <taxon>Archelosauria</taxon>
        <taxon>Archosauria</taxon>
        <taxon>Dinosauria</taxon>
        <taxon>Saurischia</taxon>
        <taxon>Theropoda</taxon>
        <taxon>Coelurosauria</taxon>
        <taxon>Aves</taxon>
        <taxon>Neognathae</taxon>
        <taxon>Neoaves</taxon>
        <taxon>Telluraves</taxon>
        <taxon>Australaves</taxon>
        <taxon>Passeriformes</taxon>
        <taxon>Passeroidea</taxon>
        <taxon>Estrildidae</taxon>
        <taxon>Estrildinae</taxon>
        <taxon>Lonchura</taxon>
    </lineage>
</organism>
<evidence type="ECO:0000313" key="10">
    <source>
        <dbReference type="Proteomes" id="UP000197619"/>
    </source>
</evidence>
<evidence type="ECO:0000256" key="5">
    <source>
        <dbReference type="ARBA" id="ARBA00023187"/>
    </source>
</evidence>
<proteinExistence type="inferred from homology"/>
<evidence type="ECO:0000256" key="1">
    <source>
        <dbReference type="ARBA" id="ARBA00004123"/>
    </source>
</evidence>
<evidence type="ECO:0000256" key="6">
    <source>
        <dbReference type="ARBA" id="ARBA00023242"/>
    </source>
</evidence>
<dbReference type="GO" id="GO:0005681">
    <property type="term" value="C:spliceosomal complex"/>
    <property type="evidence" value="ECO:0007669"/>
    <property type="project" value="UniProtKB-KW"/>
</dbReference>
<dbReference type="InterPro" id="IPR005037">
    <property type="entry name" value="PRP38"/>
</dbReference>
<keyword evidence="3 7" id="KW-0507">mRNA processing</keyword>
<dbReference type="PANTHER" id="PTHR23142">
    <property type="entry name" value="PRE-MRNA-SPLICING FACTOR 38A-RELATED"/>
    <property type="match status" value="1"/>
</dbReference>
<reference evidence="9 10" key="1">
    <citation type="submission" date="2017-05" db="EMBL/GenBank/DDBJ databases">
        <title>Genome of assembly of the Bengalese finch, Lonchura striata domestica.</title>
        <authorList>
            <person name="Colquitt B.M."/>
            <person name="Brainard M.S."/>
        </authorList>
    </citation>
    <scope>NUCLEOTIDE SEQUENCE [LARGE SCALE GENOMIC DNA]</scope>
    <source>
        <strain evidence="9">White83orange57</strain>
    </source>
</reference>
<keyword evidence="10" id="KW-1185">Reference proteome</keyword>
<keyword evidence="6 7" id="KW-0539">Nucleus</keyword>
<evidence type="ECO:0000256" key="7">
    <source>
        <dbReference type="RuleBase" id="RU367025"/>
    </source>
</evidence>
<protein>
    <recommendedName>
        <fullName evidence="7">Pre-mRNA-splicing factor 38B</fullName>
    </recommendedName>
</protein>
<dbReference type="Pfam" id="PF03371">
    <property type="entry name" value="PRP38"/>
    <property type="match status" value="1"/>
</dbReference>
<dbReference type="GO" id="GO:0000398">
    <property type="term" value="P:mRNA splicing, via spliceosome"/>
    <property type="evidence" value="ECO:0007669"/>
    <property type="project" value="UniProtKB-UniRule"/>
</dbReference>
<dbReference type="EMBL" id="MUZQ01000009">
    <property type="protein sequence ID" value="OWK63731.1"/>
    <property type="molecule type" value="Genomic_DNA"/>
</dbReference>
<evidence type="ECO:0000256" key="2">
    <source>
        <dbReference type="ARBA" id="ARBA00006164"/>
    </source>
</evidence>
<dbReference type="Proteomes" id="UP000197619">
    <property type="component" value="Unassembled WGS sequence"/>
</dbReference>
<feature type="compositionally biased region" description="Polar residues" evidence="8">
    <location>
        <begin position="97"/>
        <end position="109"/>
    </location>
</feature>
<evidence type="ECO:0000256" key="8">
    <source>
        <dbReference type="SAM" id="MobiDB-lite"/>
    </source>
</evidence>
<comment type="function">
    <text evidence="7">May be required for pre-mRNA splicing.</text>
</comment>
<keyword evidence="4 7" id="KW-0747">Spliceosome</keyword>
<accession>A0A218VDF8</accession>
<dbReference type="AlphaFoldDB" id="A0A218VDF8"/>